<dbReference type="PANTHER" id="PTHR30143:SF0">
    <property type="entry name" value="2-KETO-4-PENTENOATE HYDRATASE"/>
    <property type="match status" value="1"/>
</dbReference>
<name>A0ABS3KSN1_9PROT</name>
<dbReference type="Gene3D" id="3.90.850.10">
    <property type="entry name" value="Fumarylacetoacetase-like, C-terminal domain"/>
    <property type="match status" value="1"/>
</dbReference>
<dbReference type="EMBL" id="JACTNG010000009">
    <property type="protein sequence ID" value="MBO1080475.1"/>
    <property type="molecule type" value="Genomic_DNA"/>
</dbReference>
<gene>
    <name evidence="1" type="ORF">IAI61_15640</name>
</gene>
<reference evidence="1 2" key="1">
    <citation type="submission" date="2020-09" db="EMBL/GenBank/DDBJ databases">
        <title>Roseomonas.</title>
        <authorList>
            <person name="Zhu W."/>
        </authorList>
    </citation>
    <scope>NUCLEOTIDE SEQUENCE [LARGE SCALE GENOMIC DNA]</scope>
    <source>
        <strain evidence="1 2">573</strain>
    </source>
</reference>
<comment type="caution">
    <text evidence="1">The sequence shown here is derived from an EMBL/GenBank/DDBJ whole genome shotgun (WGS) entry which is preliminary data.</text>
</comment>
<evidence type="ECO:0000313" key="1">
    <source>
        <dbReference type="EMBL" id="MBO1080475.1"/>
    </source>
</evidence>
<evidence type="ECO:0008006" key="3">
    <source>
        <dbReference type="Google" id="ProtNLM"/>
    </source>
</evidence>
<protein>
    <recommendedName>
        <fullName evidence="3">2-keto-4-pentenoate hydratase</fullName>
    </recommendedName>
</protein>
<keyword evidence="2" id="KW-1185">Reference proteome</keyword>
<organism evidence="1 2">
    <name type="scientific">Roseomonas haemaphysalidis</name>
    <dbReference type="NCBI Taxonomy" id="2768162"/>
    <lineage>
        <taxon>Bacteria</taxon>
        <taxon>Pseudomonadati</taxon>
        <taxon>Pseudomonadota</taxon>
        <taxon>Alphaproteobacteria</taxon>
        <taxon>Acetobacterales</taxon>
        <taxon>Roseomonadaceae</taxon>
        <taxon>Roseomonas</taxon>
    </lineage>
</organism>
<dbReference type="PANTHER" id="PTHR30143">
    <property type="entry name" value="ACID HYDRATASE"/>
    <property type="match status" value="1"/>
</dbReference>
<dbReference type="Proteomes" id="UP001518989">
    <property type="component" value="Unassembled WGS sequence"/>
</dbReference>
<sequence length="262" mass="25999">MVSHPALAERLAAAFDTAAVVEPEKADLPVDYAAAAAVRDALSARTGRPEAFKLGATIAEVRANLGLPRAFFGPLPAARIFADSATVAGPAARQTGVESEYGFRLAVAVTAASLPADVAALLPMIDAVHPALEIPGTRFSKLGGHGGLALMADGGAAGALVLGPAVPFDPAADYAAAPVRLEIGGVPAAEGRGDIIDGGPLAPIPGFLRDALAAGYSLPAGTVIVTGSCTGYIEAPRGAEVVARFAALGDASVSMRFGAGPA</sequence>
<accession>A0ABS3KSN1</accession>
<dbReference type="InterPro" id="IPR036663">
    <property type="entry name" value="Fumarylacetoacetase_C_sf"/>
</dbReference>
<dbReference type="RefSeq" id="WP_207418474.1">
    <property type="nucleotide sequence ID" value="NZ_CP061177.1"/>
</dbReference>
<evidence type="ECO:0000313" key="2">
    <source>
        <dbReference type="Proteomes" id="UP001518989"/>
    </source>
</evidence>
<dbReference type="InterPro" id="IPR050772">
    <property type="entry name" value="Hydratase-Decarb/MhpD_sf"/>
</dbReference>
<proteinExistence type="predicted"/>
<dbReference type="SUPFAM" id="SSF56529">
    <property type="entry name" value="FAH"/>
    <property type="match status" value="1"/>
</dbReference>